<dbReference type="KEGG" id="pyg:AWM70_22365"/>
<organism evidence="2 3">
    <name type="scientific">Paenibacillus yonginensis</name>
    <dbReference type="NCBI Taxonomy" id="1462996"/>
    <lineage>
        <taxon>Bacteria</taxon>
        <taxon>Bacillati</taxon>
        <taxon>Bacillota</taxon>
        <taxon>Bacilli</taxon>
        <taxon>Bacillales</taxon>
        <taxon>Paenibacillaceae</taxon>
        <taxon>Paenibacillus</taxon>
    </lineage>
</organism>
<dbReference type="SUPFAM" id="SSF52980">
    <property type="entry name" value="Restriction endonuclease-like"/>
    <property type="match status" value="1"/>
</dbReference>
<dbReference type="InterPro" id="IPR052906">
    <property type="entry name" value="Type_IV_Methyl-Rstrct_Enzyme"/>
</dbReference>
<dbReference type="EMBL" id="CP014167">
    <property type="protein sequence ID" value="ANS76990.1"/>
    <property type="molecule type" value="Genomic_DNA"/>
</dbReference>
<keyword evidence="3" id="KW-1185">Reference proteome</keyword>
<dbReference type="STRING" id="1462996.AWM70_22365"/>
<protein>
    <recommendedName>
        <fullName evidence="1">Restriction endonuclease type IV Mrr domain-containing protein</fullName>
    </recommendedName>
</protein>
<feature type="domain" description="Restriction endonuclease type IV Mrr" evidence="1">
    <location>
        <begin position="174"/>
        <end position="281"/>
    </location>
</feature>
<dbReference type="REBASE" id="187696">
    <property type="entry name" value="PspDCY84MrrP"/>
</dbReference>
<name>A0A1B1N6D2_9BACL</name>
<dbReference type="Proteomes" id="UP000092573">
    <property type="component" value="Chromosome"/>
</dbReference>
<dbReference type="PANTHER" id="PTHR30015">
    <property type="entry name" value="MRR RESTRICTION SYSTEM PROTEIN"/>
    <property type="match status" value="1"/>
</dbReference>
<reference evidence="2 3" key="1">
    <citation type="submission" date="2016-01" db="EMBL/GenBank/DDBJ databases">
        <title>Complete Genome Sequence of Paenibacillus yonginensis DCY84, a novel Plant Growth-Promoting Bacteria with Elicitation of Induced Systemic Resistance.</title>
        <authorList>
            <person name="Kim Y.J."/>
            <person name="Yang D.C."/>
            <person name="Sukweenadhi J."/>
        </authorList>
    </citation>
    <scope>NUCLEOTIDE SEQUENCE [LARGE SCALE GENOMIC DNA]</scope>
    <source>
        <strain evidence="2 3">DCY84</strain>
    </source>
</reference>
<dbReference type="InterPro" id="IPR007560">
    <property type="entry name" value="Restrct_endonuc_IV_Mrr"/>
</dbReference>
<dbReference type="RefSeq" id="WP_068700158.1">
    <property type="nucleotide sequence ID" value="NZ_CP014167.1"/>
</dbReference>
<dbReference type="OrthoDB" id="9803736at2"/>
<dbReference type="InterPro" id="IPR011335">
    <property type="entry name" value="Restrct_endonuc-II-like"/>
</dbReference>
<dbReference type="AlphaFoldDB" id="A0A1B1N6D2"/>
<dbReference type="PANTHER" id="PTHR30015:SF7">
    <property type="entry name" value="TYPE IV METHYL-DIRECTED RESTRICTION ENZYME ECOKMRR"/>
    <property type="match status" value="1"/>
</dbReference>
<proteinExistence type="predicted"/>
<dbReference type="Gene3D" id="3.40.1350.10">
    <property type="match status" value="1"/>
</dbReference>
<sequence>MQLNEWLYTTNYKSFNEWQNLVINGGDVYPSVRIPYDEWLDEYLDNIEDVPLIDVKNLLRHLLEPITRNQDLSDYSINKIMLQSKDAKLSKRAKTRASSERLIRLSKGRDAWEGITWVLDLLPNKPYNAAQALESYIYSQPNLPDDRIIGIGQCIGIIYAKFIYCENSLGKLMNLKPIEFEWFIENLYESMGYETLWTSASRDGGKDIIATAIRPDGVEQVYIECKLYKTTPLTIETVRAFSRVIEKNEVNRGVIFCTGHASESLKNEDRRIHIWTYDDMQTLFNAHLGSDWSERVERIVENKRRKYSPKHV</sequence>
<dbReference type="Pfam" id="PF04471">
    <property type="entry name" value="Mrr_cat"/>
    <property type="match status" value="1"/>
</dbReference>
<dbReference type="GO" id="GO:0015666">
    <property type="term" value="F:restriction endodeoxyribonuclease activity"/>
    <property type="evidence" value="ECO:0007669"/>
    <property type="project" value="TreeGrafter"/>
</dbReference>
<dbReference type="GO" id="GO:0003677">
    <property type="term" value="F:DNA binding"/>
    <property type="evidence" value="ECO:0007669"/>
    <property type="project" value="InterPro"/>
</dbReference>
<evidence type="ECO:0000313" key="3">
    <source>
        <dbReference type="Proteomes" id="UP000092573"/>
    </source>
</evidence>
<evidence type="ECO:0000313" key="2">
    <source>
        <dbReference type="EMBL" id="ANS76990.1"/>
    </source>
</evidence>
<gene>
    <name evidence="2" type="ORF">AWM70_22365</name>
</gene>
<dbReference type="InterPro" id="IPR011856">
    <property type="entry name" value="tRNA_endonuc-like_dom_sf"/>
</dbReference>
<dbReference type="GO" id="GO:0009307">
    <property type="term" value="P:DNA restriction-modification system"/>
    <property type="evidence" value="ECO:0007669"/>
    <property type="project" value="InterPro"/>
</dbReference>
<accession>A0A1B1N6D2</accession>
<evidence type="ECO:0000259" key="1">
    <source>
        <dbReference type="Pfam" id="PF04471"/>
    </source>
</evidence>